<sequence>MRTAIHALGGVPGPVSAAEFIETLGLWDEPGKGSRPRLIAVMVGSADGRASVDGRAGGLSSPADRSVMRELRTVCDALIVGPTTFITERYEHLLDPGQPERRIERGRAPEPLLVTISRSLDPALERVPLLGREGARVRVFTESERDLGPTAAEVEVRRFAPGALTPAQCLEELVSDGVRLAVTEGGPTLLHALIADGLVDDLVLTIAPLVVGGDGPTVLTGPVFEPPTELELRSVLRGEDHIFLHYALRSAR</sequence>
<reference evidence="5" key="1">
    <citation type="submission" date="2020-05" db="EMBL/GenBank/DDBJ databases">
        <authorList>
            <person name="Chiriac C."/>
            <person name="Salcher M."/>
            <person name="Ghai R."/>
            <person name="Kavagutti S V."/>
        </authorList>
    </citation>
    <scope>NUCLEOTIDE SEQUENCE</scope>
</reference>
<dbReference type="Gene3D" id="3.40.430.10">
    <property type="entry name" value="Dihydrofolate Reductase, subunit A"/>
    <property type="match status" value="1"/>
</dbReference>
<feature type="domain" description="Bacterial bifunctional deaminase-reductase C-terminal" evidence="4">
    <location>
        <begin position="37"/>
        <end position="237"/>
    </location>
</feature>
<dbReference type="SUPFAM" id="SSF53597">
    <property type="entry name" value="Dihydrofolate reductase-like"/>
    <property type="match status" value="1"/>
</dbReference>
<keyword evidence="2" id="KW-0521">NADP</keyword>
<comment type="pathway">
    <text evidence="1">Cofactor biosynthesis; riboflavin biosynthesis.</text>
</comment>
<accession>A0A6J7I8C0</accession>
<evidence type="ECO:0000256" key="1">
    <source>
        <dbReference type="ARBA" id="ARBA00005104"/>
    </source>
</evidence>
<keyword evidence="3" id="KW-0560">Oxidoreductase</keyword>
<dbReference type="Pfam" id="PF01872">
    <property type="entry name" value="RibD_C"/>
    <property type="match status" value="1"/>
</dbReference>
<evidence type="ECO:0000256" key="3">
    <source>
        <dbReference type="ARBA" id="ARBA00023002"/>
    </source>
</evidence>
<organism evidence="5">
    <name type="scientific">freshwater metagenome</name>
    <dbReference type="NCBI Taxonomy" id="449393"/>
    <lineage>
        <taxon>unclassified sequences</taxon>
        <taxon>metagenomes</taxon>
        <taxon>ecological metagenomes</taxon>
    </lineage>
</organism>
<dbReference type="EMBL" id="CAFBMX010000004">
    <property type="protein sequence ID" value="CAB4926949.1"/>
    <property type="molecule type" value="Genomic_DNA"/>
</dbReference>
<dbReference type="InterPro" id="IPR050765">
    <property type="entry name" value="Riboflavin_Biosynth_HTPR"/>
</dbReference>
<name>A0A6J7I8C0_9ZZZZ</name>
<dbReference type="GO" id="GO:0008703">
    <property type="term" value="F:5-amino-6-(5-phosphoribosylamino)uracil reductase activity"/>
    <property type="evidence" value="ECO:0007669"/>
    <property type="project" value="InterPro"/>
</dbReference>
<dbReference type="GO" id="GO:0009231">
    <property type="term" value="P:riboflavin biosynthetic process"/>
    <property type="evidence" value="ECO:0007669"/>
    <property type="project" value="InterPro"/>
</dbReference>
<dbReference type="InterPro" id="IPR002734">
    <property type="entry name" value="RibDG_C"/>
</dbReference>
<evidence type="ECO:0000259" key="4">
    <source>
        <dbReference type="Pfam" id="PF01872"/>
    </source>
</evidence>
<evidence type="ECO:0000313" key="5">
    <source>
        <dbReference type="EMBL" id="CAB4926949.1"/>
    </source>
</evidence>
<dbReference type="PANTHER" id="PTHR38011:SF7">
    <property type="entry name" value="2,5-DIAMINO-6-RIBOSYLAMINO-4(3H)-PYRIMIDINONE 5'-PHOSPHATE REDUCTASE"/>
    <property type="match status" value="1"/>
</dbReference>
<evidence type="ECO:0000256" key="2">
    <source>
        <dbReference type="ARBA" id="ARBA00022857"/>
    </source>
</evidence>
<dbReference type="InterPro" id="IPR024072">
    <property type="entry name" value="DHFR-like_dom_sf"/>
</dbReference>
<gene>
    <name evidence="5" type="ORF">UFOPK3674_00909</name>
</gene>
<protein>
    <submittedName>
        <fullName evidence="5">Unannotated protein</fullName>
    </submittedName>
</protein>
<proteinExistence type="predicted"/>
<dbReference type="PANTHER" id="PTHR38011">
    <property type="entry name" value="DIHYDROFOLATE REDUCTASE FAMILY PROTEIN (AFU_ORTHOLOGUE AFUA_8G06820)"/>
    <property type="match status" value="1"/>
</dbReference>
<dbReference type="AlphaFoldDB" id="A0A6J7I8C0"/>